<dbReference type="SUPFAM" id="SSF52266">
    <property type="entry name" value="SGNH hydrolase"/>
    <property type="match status" value="1"/>
</dbReference>
<name>A0AAE0LGC5_9CHLO</name>
<dbReference type="InterPro" id="IPR036514">
    <property type="entry name" value="SGNH_hydro_sf"/>
</dbReference>
<dbReference type="Proteomes" id="UP001190700">
    <property type="component" value="Unassembled WGS sequence"/>
</dbReference>
<gene>
    <name evidence="2" type="ORF">CYMTET_8090</name>
</gene>
<evidence type="ECO:0000313" key="2">
    <source>
        <dbReference type="EMBL" id="KAK3284253.1"/>
    </source>
</evidence>
<evidence type="ECO:0000313" key="3">
    <source>
        <dbReference type="Proteomes" id="UP001190700"/>
    </source>
</evidence>
<proteinExistence type="inferred from homology"/>
<comment type="similarity">
    <text evidence="1">Belongs to the 'GDSL' lipolytic enzyme family.</text>
</comment>
<reference evidence="2 3" key="1">
    <citation type="journal article" date="2015" name="Genome Biol. Evol.">
        <title>Comparative Genomics of a Bacterivorous Green Alga Reveals Evolutionary Causalities and Consequences of Phago-Mixotrophic Mode of Nutrition.</title>
        <authorList>
            <person name="Burns J.A."/>
            <person name="Paasch A."/>
            <person name="Narechania A."/>
            <person name="Kim E."/>
        </authorList>
    </citation>
    <scope>NUCLEOTIDE SEQUENCE [LARGE SCALE GENOMIC DNA]</scope>
    <source>
        <strain evidence="2 3">PLY_AMNH</strain>
    </source>
</reference>
<comment type="caution">
    <text evidence="2">The sequence shown here is derived from an EMBL/GenBank/DDBJ whole genome shotgun (WGS) entry which is preliminary data.</text>
</comment>
<dbReference type="InterPro" id="IPR038885">
    <property type="entry name" value="PLB1"/>
</dbReference>
<dbReference type="EMBL" id="LGRX02002397">
    <property type="protein sequence ID" value="KAK3284253.1"/>
    <property type="molecule type" value="Genomic_DNA"/>
</dbReference>
<evidence type="ECO:0000256" key="1">
    <source>
        <dbReference type="ARBA" id="ARBA00008668"/>
    </source>
</evidence>
<dbReference type="PANTHER" id="PTHR21325:SF31">
    <property type="entry name" value="GH22081P-RELATED"/>
    <property type="match status" value="1"/>
</dbReference>
<dbReference type="InterPro" id="IPR001087">
    <property type="entry name" value="GDSL"/>
</dbReference>
<dbReference type="Gene3D" id="3.40.50.1110">
    <property type="entry name" value="SGNH hydrolase"/>
    <property type="match status" value="1"/>
</dbReference>
<accession>A0AAE0LGC5</accession>
<organism evidence="2 3">
    <name type="scientific">Cymbomonas tetramitiformis</name>
    <dbReference type="NCBI Taxonomy" id="36881"/>
    <lineage>
        <taxon>Eukaryota</taxon>
        <taxon>Viridiplantae</taxon>
        <taxon>Chlorophyta</taxon>
        <taxon>Pyramimonadophyceae</taxon>
        <taxon>Pyramimonadales</taxon>
        <taxon>Pyramimonadaceae</taxon>
        <taxon>Cymbomonas</taxon>
    </lineage>
</organism>
<dbReference type="AlphaFoldDB" id="A0AAE0LGC5"/>
<protein>
    <submittedName>
        <fullName evidence="2">Uncharacterized protein</fullName>
    </submittedName>
</protein>
<keyword evidence="3" id="KW-1185">Reference proteome</keyword>
<dbReference type="GO" id="GO:0004620">
    <property type="term" value="F:phospholipase activity"/>
    <property type="evidence" value="ECO:0007669"/>
    <property type="project" value="InterPro"/>
</dbReference>
<dbReference type="GO" id="GO:0006644">
    <property type="term" value="P:phospholipid metabolic process"/>
    <property type="evidence" value="ECO:0007669"/>
    <property type="project" value="TreeGrafter"/>
</dbReference>
<sequence length="301" mass="33157">MGGGRVSTSQVVAAIGDSITAGFAIEGLPVENKGESWAVGGGVGHVTLPNILKHYSPNITGASTGTHPMYTTAGFNMAISGNNVSRLMAQSKKLVAALESSAQVNMKEDWKVLTVFIGINDLRIGCQSKPDPLWTHEADFYEKQLAAVFTFLRASIPRVFVNLVGLLHLSSITTASGIAEHCQVQHYATEIECPCCFHNASYMREVRGEFNARMQKIAAAWASRDLHDFAVVWQPMMTDYSIPDWTYMSRFDCFHYSKAWHADAAVTLWNQMLTPGDQKLTNMKTAPTLICPHDNSSFYVK</sequence>
<dbReference type="PANTHER" id="PTHR21325">
    <property type="entry name" value="PHOSPHOLIPASE B, PLB1"/>
    <property type="match status" value="1"/>
</dbReference>
<dbReference type="Pfam" id="PF00657">
    <property type="entry name" value="Lipase_GDSL"/>
    <property type="match status" value="1"/>
</dbReference>